<organism evidence="1 2">
    <name type="scientific">Paralvinella palmiformis</name>
    <dbReference type="NCBI Taxonomy" id="53620"/>
    <lineage>
        <taxon>Eukaryota</taxon>
        <taxon>Metazoa</taxon>
        <taxon>Spiralia</taxon>
        <taxon>Lophotrochozoa</taxon>
        <taxon>Annelida</taxon>
        <taxon>Polychaeta</taxon>
        <taxon>Sedentaria</taxon>
        <taxon>Canalipalpata</taxon>
        <taxon>Terebellida</taxon>
        <taxon>Terebelliformia</taxon>
        <taxon>Alvinellidae</taxon>
        <taxon>Paralvinella</taxon>
    </lineage>
</organism>
<keyword evidence="2" id="KW-1185">Reference proteome</keyword>
<gene>
    <name evidence="1" type="ORF">LSH36_17g09012</name>
</gene>
<evidence type="ECO:0000313" key="2">
    <source>
        <dbReference type="Proteomes" id="UP001208570"/>
    </source>
</evidence>
<protein>
    <submittedName>
        <fullName evidence="1">Uncharacterized protein</fullName>
    </submittedName>
</protein>
<proteinExistence type="predicted"/>
<evidence type="ECO:0000313" key="1">
    <source>
        <dbReference type="EMBL" id="KAK2168395.1"/>
    </source>
</evidence>
<dbReference type="EMBL" id="JAODUP010000017">
    <property type="protein sequence ID" value="KAK2168395.1"/>
    <property type="molecule type" value="Genomic_DNA"/>
</dbReference>
<name>A0AAD9KC47_9ANNE</name>
<reference evidence="1" key="1">
    <citation type="journal article" date="2023" name="Mol. Biol. Evol.">
        <title>Third-Generation Sequencing Reveals the Adaptive Role of the Epigenome in Three Deep-Sea Polychaetes.</title>
        <authorList>
            <person name="Perez M."/>
            <person name="Aroh O."/>
            <person name="Sun Y."/>
            <person name="Lan Y."/>
            <person name="Juniper S.K."/>
            <person name="Young C.R."/>
            <person name="Angers B."/>
            <person name="Qian P.Y."/>
        </authorList>
    </citation>
    <scope>NUCLEOTIDE SEQUENCE</scope>
    <source>
        <strain evidence="1">P08H-3</strain>
    </source>
</reference>
<dbReference type="AlphaFoldDB" id="A0AAD9KC47"/>
<comment type="caution">
    <text evidence="1">The sequence shown here is derived from an EMBL/GenBank/DDBJ whole genome shotgun (WGS) entry which is preliminary data.</text>
</comment>
<sequence length="119" mass="13731">MTRGAPTSGASRLDNNKIVQANFNLTNLQLETKYFIEDMMTGFVIMNMQHFNVHVYPCTHTHTHTHTHIYTHIQFEFDQVFQHFPNLAACQTISAYIIFVLYKLCCYNSVILQLGVSSI</sequence>
<dbReference type="Proteomes" id="UP001208570">
    <property type="component" value="Unassembled WGS sequence"/>
</dbReference>
<accession>A0AAD9KC47</accession>